<keyword evidence="2" id="KW-0378">Hydrolase</keyword>
<dbReference type="Pfam" id="PF08206">
    <property type="entry name" value="OB_RNB"/>
    <property type="match status" value="1"/>
</dbReference>
<dbReference type="GO" id="GO:0004527">
    <property type="term" value="F:exonuclease activity"/>
    <property type="evidence" value="ECO:0007669"/>
    <property type="project" value="UniProtKB-KW"/>
</dbReference>
<dbReference type="GO" id="GO:0006402">
    <property type="term" value="P:mRNA catabolic process"/>
    <property type="evidence" value="ECO:0007669"/>
    <property type="project" value="TreeGrafter"/>
</dbReference>
<evidence type="ECO:0000259" key="4">
    <source>
        <dbReference type="Pfam" id="PF08206"/>
    </source>
</evidence>
<dbReference type="Pfam" id="PF17876">
    <property type="entry name" value="CSD2"/>
    <property type="match status" value="1"/>
</dbReference>
<dbReference type="InterPro" id="IPR012340">
    <property type="entry name" value="NA-bd_OB-fold"/>
</dbReference>
<evidence type="ECO:0000256" key="3">
    <source>
        <dbReference type="ARBA" id="ARBA00022839"/>
    </source>
</evidence>
<dbReference type="STRING" id="1618747.UW02_C0019G0012"/>
<feature type="domain" description="Ribonuclease B N-terminal OB" evidence="4">
    <location>
        <begin position="10"/>
        <end position="66"/>
    </location>
</feature>
<dbReference type="EMBL" id="LCGS01000019">
    <property type="protein sequence ID" value="KKT18929.1"/>
    <property type="molecule type" value="Genomic_DNA"/>
</dbReference>
<keyword evidence="3" id="KW-0269">Exonuclease</keyword>
<name>A0A0G1I6Y5_9BACT</name>
<dbReference type="AlphaFoldDB" id="A0A0G1I6Y5"/>
<feature type="domain" description="RNase II/RNase R cold shock" evidence="5">
    <location>
        <begin position="86"/>
        <end position="158"/>
    </location>
</feature>
<dbReference type="InterPro" id="IPR050180">
    <property type="entry name" value="RNR_Ribonuclease"/>
</dbReference>
<dbReference type="SUPFAM" id="SSF50249">
    <property type="entry name" value="Nucleic acid-binding proteins"/>
    <property type="match status" value="2"/>
</dbReference>
<dbReference type="PANTHER" id="PTHR23355:SF9">
    <property type="entry name" value="DIS3-LIKE EXONUCLEASE 2"/>
    <property type="match status" value="1"/>
</dbReference>
<evidence type="ECO:0000313" key="6">
    <source>
        <dbReference type="EMBL" id="KKT18929.1"/>
    </source>
</evidence>
<protein>
    <submittedName>
        <fullName evidence="6">Ribonuclease R</fullName>
    </submittedName>
</protein>
<dbReference type="Proteomes" id="UP000034751">
    <property type="component" value="Unassembled WGS sequence"/>
</dbReference>
<evidence type="ECO:0000313" key="7">
    <source>
        <dbReference type="Proteomes" id="UP000034751"/>
    </source>
</evidence>
<organism evidence="6 7">
    <name type="scientific">Candidatus Nomurabacteria bacterium GW2011_GWB1_43_7</name>
    <dbReference type="NCBI Taxonomy" id="1618747"/>
    <lineage>
        <taxon>Bacteria</taxon>
        <taxon>Candidatus Nomuraibacteriota</taxon>
    </lineage>
</organism>
<gene>
    <name evidence="6" type="ORF">UW02_C0019G0012</name>
</gene>
<evidence type="ECO:0000256" key="2">
    <source>
        <dbReference type="ARBA" id="ARBA00022801"/>
    </source>
</evidence>
<accession>A0A0G1I6Y5</accession>
<evidence type="ECO:0000256" key="1">
    <source>
        <dbReference type="ARBA" id="ARBA00022722"/>
    </source>
</evidence>
<reference evidence="6 7" key="1">
    <citation type="journal article" date="2015" name="Nature">
        <title>rRNA introns, odd ribosomes, and small enigmatic genomes across a large radiation of phyla.</title>
        <authorList>
            <person name="Brown C.T."/>
            <person name="Hug L.A."/>
            <person name="Thomas B.C."/>
            <person name="Sharon I."/>
            <person name="Castelle C.J."/>
            <person name="Singh A."/>
            <person name="Wilkins M.J."/>
            <person name="Williams K.H."/>
            <person name="Banfield J.F."/>
        </authorList>
    </citation>
    <scope>NUCLEOTIDE SEQUENCE [LARGE SCALE GENOMIC DNA]</scope>
</reference>
<comment type="caution">
    <text evidence="6">The sequence shown here is derived from an EMBL/GenBank/DDBJ whole genome shotgun (WGS) entry which is preliminary data.</text>
</comment>
<sequence length="221" mass="24630">MKKHYNNLTGIISISAKGTGYVKVLDRKDDIEIDFKHLNTALHGDVVEIVLHRKEKERMTGEVVKIISRAKMGFAGVLEEENKLFFLKPDDTKMYTDILIPKESLHGAKMGQKVFVEIVSWHDAQKAPLGKIIKVLGQPGDNDAEMRAIAIEKGFDTELPSPVEKEAEKIKHGGIQESGNSPPQMRRGLGVVIQKITTSPSAFLLKKEEKISMRLVSTSPM</sequence>
<dbReference type="Gene3D" id="2.40.50.140">
    <property type="entry name" value="Nucleic acid-binding proteins"/>
    <property type="match status" value="1"/>
</dbReference>
<dbReference type="InterPro" id="IPR013223">
    <property type="entry name" value="RNase_B_OB_dom"/>
</dbReference>
<evidence type="ECO:0000259" key="5">
    <source>
        <dbReference type="Pfam" id="PF17876"/>
    </source>
</evidence>
<dbReference type="InterPro" id="IPR040476">
    <property type="entry name" value="CSD2"/>
</dbReference>
<dbReference type="PANTHER" id="PTHR23355">
    <property type="entry name" value="RIBONUCLEASE"/>
    <property type="match status" value="1"/>
</dbReference>
<proteinExistence type="predicted"/>
<dbReference type="GO" id="GO:0005829">
    <property type="term" value="C:cytosol"/>
    <property type="evidence" value="ECO:0007669"/>
    <property type="project" value="TreeGrafter"/>
</dbReference>
<keyword evidence="1" id="KW-0540">Nuclease</keyword>